<sequence length="252" mass="28182">MCACDPLSQVPFVYSLNNSTKHDLLLVLAFMLLEVQWRSVFSAPTMTVFNDIESAVFMVTLSFLQKNVHEPTGSIPNDVPESTISGATISEKLQDIYTKNVLFSCHISKVEEYQITVWGNPESIAQPLSNVKNRLHIHLVQIRNILENLYPEIPLPTTPPPPQVTHSYDNEKKIYGWGVIVALKDWLTQVLQVCNSALTFAGFLRMVCIWMVTVLPMNSGHSAGLSCRLKELTALTKHLVAENLASFVSNLL</sequence>
<dbReference type="AlphaFoldDB" id="A0A3Q3J554"/>
<dbReference type="Ensembl" id="ENSMALT00000008560.1">
    <property type="protein sequence ID" value="ENSMALP00000008382.1"/>
    <property type="gene ID" value="ENSMALG00000005951.1"/>
</dbReference>
<name>A0A3Q3J554_MONAL</name>
<evidence type="ECO:0000313" key="2">
    <source>
        <dbReference type="Proteomes" id="UP000261600"/>
    </source>
</evidence>
<dbReference type="Gene3D" id="1.20.1250.10">
    <property type="match status" value="1"/>
</dbReference>
<protein>
    <recommendedName>
        <fullName evidence="3">Ciliary neurotrophic factor</fullName>
    </recommendedName>
</protein>
<proteinExistence type="predicted"/>
<evidence type="ECO:0008006" key="3">
    <source>
        <dbReference type="Google" id="ProtNLM"/>
    </source>
</evidence>
<reference evidence="1" key="2">
    <citation type="submission" date="2025-09" db="UniProtKB">
        <authorList>
            <consortium name="Ensembl"/>
        </authorList>
    </citation>
    <scope>IDENTIFICATION</scope>
</reference>
<accession>A0A3Q3J554</accession>
<dbReference type="Proteomes" id="UP000261600">
    <property type="component" value="Unplaced"/>
</dbReference>
<reference evidence="1" key="1">
    <citation type="submission" date="2025-08" db="UniProtKB">
        <authorList>
            <consortium name="Ensembl"/>
        </authorList>
    </citation>
    <scope>IDENTIFICATION</scope>
</reference>
<dbReference type="InterPro" id="IPR009079">
    <property type="entry name" value="4_helix_cytokine-like_core"/>
</dbReference>
<evidence type="ECO:0000313" key="1">
    <source>
        <dbReference type="Ensembl" id="ENSMALP00000008382.1"/>
    </source>
</evidence>
<keyword evidence="2" id="KW-1185">Reference proteome</keyword>
<dbReference type="SUPFAM" id="SSF47266">
    <property type="entry name" value="4-helical cytokines"/>
    <property type="match status" value="1"/>
</dbReference>
<organism evidence="1 2">
    <name type="scientific">Monopterus albus</name>
    <name type="common">Swamp eel</name>
    <dbReference type="NCBI Taxonomy" id="43700"/>
    <lineage>
        <taxon>Eukaryota</taxon>
        <taxon>Metazoa</taxon>
        <taxon>Chordata</taxon>
        <taxon>Craniata</taxon>
        <taxon>Vertebrata</taxon>
        <taxon>Euteleostomi</taxon>
        <taxon>Actinopterygii</taxon>
        <taxon>Neopterygii</taxon>
        <taxon>Teleostei</taxon>
        <taxon>Neoteleostei</taxon>
        <taxon>Acanthomorphata</taxon>
        <taxon>Anabantaria</taxon>
        <taxon>Synbranchiformes</taxon>
        <taxon>Synbranchidae</taxon>
        <taxon>Monopterus</taxon>
    </lineage>
</organism>